<feature type="chain" id="PRO_5002468597" evidence="1">
    <location>
        <begin position="20"/>
        <end position="88"/>
    </location>
</feature>
<evidence type="ECO:0000256" key="1">
    <source>
        <dbReference type="SAM" id="SignalP"/>
    </source>
</evidence>
<dbReference type="EMBL" id="LAFY01005841">
    <property type="protein sequence ID" value="KJX92235.1"/>
    <property type="molecule type" value="Genomic_DNA"/>
</dbReference>
<sequence length="88" mass="9320">MQISQLTAIVLAMVSSAFADGICEKGILNGDLKPGLFPHGACNFTPAGPQKFLVRCADNSPCDTTGKPCNLDPESQFTAHPQALCQNR</sequence>
<name>A0A0F4G7L1_9PEZI</name>
<proteinExistence type="predicted"/>
<accession>A0A0F4G7L1</accession>
<evidence type="ECO:0000313" key="2">
    <source>
        <dbReference type="EMBL" id="KJX92235.1"/>
    </source>
</evidence>
<dbReference type="Proteomes" id="UP000033647">
    <property type="component" value="Unassembled WGS sequence"/>
</dbReference>
<gene>
    <name evidence="2" type="ORF">TI39_contig5886g00004</name>
</gene>
<feature type="signal peptide" evidence="1">
    <location>
        <begin position="1"/>
        <end position="19"/>
    </location>
</feature>
<dbReference type="AlphaFoldDB" id="A0A0F4G7L1"/>
<reference evidence="2 3" key="1">
    <citation type="submission" date="2015-03" db="EMBL/GenBank/DDBJ databases">
        <title>RNA-seq based gene annotation and comparative genomics of four Zymoseptoria species reveal species-specific pathogenicity related genes and transposable element activity.</title>
        <authorList>
            <person name="Grandaubert J."/>
            <person name="Bhattacharyya A."/>
            <person name="Stukenbrock E.H."/>
        </authorList>
    </citation>
    <scope>NUCLEOTIDE SEQUENCE [LARGE SCALE GENOMIC DNA]</scope>
    <source>
        <strain evidence="2 3">Zb18110</strain>
    </source>
</reference>
<keyword evidence="1" id="KW-0732">Signal</keyword>
<keyword evidence="3" id="KW-1185">Reference proteome</keyword>
<evidence type="ECO:0000313" key="3">
    <source>
        <dbReference type="Proteomes" id="UP000033647"/>
    </source>
</evidence>
<organism evidence="2 3">
    <name type="scientific">Zymoseptoria brevis</name>
    <dbReference type="NCBI Taxonomy" id="1047168"/>
    <lineage>
        <taxon>Eukaryota</taxon>
        <taxon>Fungi</taxon>
        <taxon>Dikarya</taxon>
        <taxon>Ascomycota</taxon>
        <taxon>Pezizomycotina</taxon>
        <taxon>Dothideomycetes</taxon>
        <taxon>Dothideomycetidae</taxon>
        <taxon>Mycosphaerellales</taxon>
        <taxon>Mycosphaerellaceae</taxon>
        <taxon>Zymoseptoria</taxon>
    </lineage>
</organism>
<protein>
    <submittedName>
        <fullName evidence="2">Uncharacterized protein</fullName>
    </submittedName>
</protein>
<comment type="caution">
    <text evidence="2">The sequence shown here is derived from an EMBL/GenBank/DDBJ whole genome shotgun (WGS) entry which is preliminary data.</text>
</comment>